<comment type="caution">
    <text evidence="2">The sequence shown here is derived from an EMBL/GenBank/DDBJ whole genome shotgun (WGS) entry which is preliminary data.</text>
</comment>
<sequence>MSAAYNSMRDVYARVKEAYNDLGEADQKTIRLRYAALFGCLIAALMCMPIPAYGFSLLLPCIWCAIAIVLGLGKSTVNPITSIILDILSVGYIGYHGFWILIYAGMAESWWFLFADVLLFVSM</sequence>
<evidence type="ECO:0000313" key="2">
    <source>
        <dbReference type="EMBL" id="KAJ5523968.1"/>
    </source>
</evidence>
<evidence type="ECO:0000256" key="1">
    <source>
        <dbReference type="SAM" id="Phobius"/>
    </source>
</evidence>
<keyword evidence="1" id="KW-0472">Membrane</keyword>
<evidence type="ECO:0000313" key="3">
    <source>
        <dbReference type="Proteomes" id="UP001220324"/>
    </source>
</evidence>
<organism evidence="2 3">
    <name type="scientific">Penicillium frequentans</name>
    <dbReference type="NCBI Taxonomy" id="3151616"/>
    <lineage>
        <taxon>Eukaryota</taxon>
        <taxon>Fungi</taxon>
        <taxon>Dikarya</taxon>
        <taxon>Ascomycota</taxon>
        <taxon>Pezizomycotina</taxon>
        <taxon>Eurotiomycetes</taxon>
        <taxon>Eurotiomycetidae</taxon>
        <taxon>Eurotiales</taxon>
        <taxon>Aspergillaceae</taxon>
        <taxon>Penicillium</taxon>
    </lineage>
</organism>
<protein>
    <submittedName>
        <fullName evidence="2">Uncharacterized protein</fullName>
    </submittedName>
</protein>
<dbReference type="Proteomes" id="UP001220324">
    <property type="component" value="Unassembled WGS sequence"/>
</dbReference>
<dbReference type="EMBL" id="JAQIZZ010000008">
    <property type="protein sequence ID" value="KAJ5523968.1"/>
    <property type="molecule type" value="Genomic_DNA"/>
</dbReference>
<gene>
    <name evidence="2" type="ORF">N7494_010618</name>
</gene>
<feature type="transmembrane region" description="Helical" evidence="1">
    <location>
        <begin position="98"/>
        <end position="121"/>
    </location>
</feature>
<reference evidence="2 3" key="1">
    <citation type="journal article" date="2023" name="IMA Fungus">
        <title>Comparative genomic study of the Penicillium genus elucidates a diverse pangenome and 15 lateral gene transfer events.</title>
        <authorList>
            <person name="Petersen C."/>
            <person name="Sorensen T."/>
            <person name="Nielsen M.R."/>
            <person name="Sondergaard T.E."/>
            <person name="Sorensen J.L."/>
            <person name="Fitzpatrick D.A."/>
            <person name="Frisvad J.C."/>
            <person name="Nielsen K.L."/>
        </authorList>
    </citation>
    <scope>NUCLEOTIDE SEQUENCE [LARGE SCALE GENOMIC DNA]</scope>
    <source>
        <strain evidence="2 3">IBT 35679</strain>
    </source>
</reference>
<keyword evidence="1" id="KW-0812">Transmembrane</keyword>
<dbReference type="AlphaFoldDB" id="A0AAD6G8X3"/>
<feature type="transmembrane region" description="Helical" evidence="1">
    <location>
        <begin position="32"/>
        <end position="51"/>
    </location>
</feature>
<feature type="transmembrane region" description="Helical" evidence="1">
    <location>
        <begin position="57"/>
        <end position="77"/>
    </location>
</feature>
<name>A0AAD6G8X3_9EURO</name>
<keyword evidence="1" id="KW-1133">Transmembrane helix</keyword>
<keyword evidence="3" id="KW-1185">Reference proteome</keyword>
<proteinExistence type="predicted"/>
<accession>A0AAD6G8X3</accession>